<dbReference type="SUPFAM" id="SSF53933">
    <property type="entry name" value="Microbial ribonucleases"/>
    <property type="match status" value="1"/>
</dbReference>
<feature type="signal peptide" evidence="9">
    <location>
        <begin position="1"/>
        <end position="19"/>
    </location>
</feature>
<keyword evidence="11" id="KW-1185">Reference proteome</keyword>
<dbReference type="EMBL" id="WVTA01000015">
    <property type="protein sequence ID" value="KAK3201697.1"/>
    <property type="molecule type" value="Genomic_DNA"/>
</dbReference>
<proteinExistence type="inferred from homology"/>
<keyword evidence="9" id="KW-0732">Signal</keyword>
<evidence type="ECO:0000256" key="4">
    <source>
        <dbReference type="ARBA" id="ARBA00022759"/>
    </source>
</evidence>
<name>A0AAN6RCP3_9PLEO</name>
<protein>
    <recommendedName>
        <fullName evidence="2">ribonuclease T1</fullName>
        <ecNumber evidence="2">4.6.1.24</ecNumber>
    </recommendedName>
</protein>
<evidence type="ECO:0000256" key="3">
    <source>
        <dbReference type="ARBA" id="ARBA00022722"/>
    </source>
</evidence>
<evidence type="ECO:0000256" key="2">
    <source>
        <dbReference type="ARBA" id="ARBA00012549"/>
    </source>
</evidence>
<evidence type="ECO:0000313" key="10">
    <source>
        <dbReference type="EMBL" id="KAK3201697.1"/>
    </source>
</evidence>
<dbReference type="GO" id="GO:0046589">
    <property type="term" value="F:ribonuclease T1 activity"/>
    <property type="evidence" value="ECO:0007669"/>
    <property type="project" value="UniProtKB-EC"/>
</dbReference>
<evidence type="ECO:0000256" key="7">
    <source>
        <dbReference type="ARBA" id="ARBA00023239"/>
    </source>
</evidence>
<comment type="caution">
    <text evidence="10">The sequence shown here is derived from an EMBL/GenBank/DDBJ whole genome shotgun (WGS) entry which is preliminary data.</text>
</comment>
<evidence type="ECO:0000256" key="6">
    <source>
        <dbReference type="ARBA" id="ARBA00023157"/>
    </source>
</evidence>
<evidence type="ECO:0000256" key="9">
    <source>
        <dbReference type="SAM" id="SignalP"/>
    </source>
</evidence>
<keyword evidence="4" id="KW-0255">Endonuclease</keyword>
<keyword evidence="3" id="KW-0540">Nuclease</keyword>
<dbReference type="CDD" id="cd00606">
    <property type="entry name" value="fungal_RNase"/>
    <property type="match status" value="1"/>
</dbReference>
<keyword evidence="6" id="KW-1015">Disulfide bond</keyword>
<dbReference type="Proteomes" id="UP001280581">
    <property type="component" value="Unassembled WGS sequence"/>
</dbReference>
<evidence type="ECO:0000313" key="11">
    <source>
        <dbReference type="Proteomes" id="UP001280581"/>
    </source>
</evidence>
<gene>
    <name evidence="10" type="ORF">GRF29_164g372543</name>
</gene>
<organism evidence="10 11">
    <name type="scientific">Pseudopithomyces chartarum</name>
    <dbReference type="NCBI Taxonomy" id="1892770"/>
    <lineage>
        <taxon>Eukaryota</taxon>
        <taxon>Fungi</taxon>
        <taxon>Dikarya</taxon>
        <taxon>Ascomycota</taxon>
        <taxon>Pezizomycotina</taxon>
        <taxon>Dothideomycetes</taxon>
        <taxon>Pleosporomycetidae</taxon>
        <taxon>Pleosporales</taxon>
        <taxon>Massarineae</taxon>
        <taxon>Didymosphaeriaceae</taxon>
        <taxon>Pseudopithomyces</taxon>
    </lineage>
</organism>
<dbReference type="InterPro" id="IPR016191">
    <property type="entry name" value="Ribonuclease/ribotoxin"/>
</dbReference>
<dbReference type="PANTHER" id="PTHR42104:SF1">
    <property type="entry name" value="EXTRACELLULAR GUANYL-SPECIFIC RIBONUCLEASE RNTA (AFU_ORTHOLOGUE AFUA_4G03230)"/>
    <property type="match status" value="1"/>
</dbReference>
<dbReference type="GO" id="GO:0003723">
    <property type="term" value="F:RNA binding"/>
    <property type="evidence" value="ECO:0007669"/>
    <property type="project" value="InterPro"/>
</dbReference>
<sequence length="130" mass="13253">MFGSINLASFLLLVSSAVALPAELDKRAGATCGSVVYSAAAVNAAAQKGCSYYKAGTQVGSNAYPHTFNNREGFSFSVSGPYLEFPILSSGALYTGGSPGADRVVINTSCQQAGAITHTGASGNNFVKCK</sequence>
<evidence type="ECO:0000256" key="8">
    <source>
        <dbReference type="ARBA" id="ARBA00034015"/>
    </source>
</evidence>
<evidence type="ECO:0000256" key="1">
    <source>
        <dbReference type="ARBA" id="ARBA00009006"/>
    </source>
</evidence>
<dbReference type="AlphaFoldDB" id="A0AAN6RCP3"/>
<keyword evidence="5" id="KW-0378">Hydrolase</keyword>
<dbReference type="GO" id="GO:0016787">
    <property type="term" value="F:hydrolase activity"/>
    <property type="evidence" value="ECO:0007669"/>
    <property type="project" value="UniProtKB-KW"/>
</dbReference>
<dbReference type="Pfam" id="PF00545">
    <property type="entry name" value="Ribonuclease"/>
    <property type="match status" value="1"/>
</dbReference>
<dbReference type="InterPro" id="IPR000026">
    <property type="entry name" value="N1-like"/>
</dbReference>
<keyword evidence="7" id="KW-0456">Lyase</keyword>
<feature type="chain" id="PRO_5042920593" description="ribonuclease T1" evidence="9">
    <location>
        <begin position="20"/>
        <end position="130"/>
    </location>
</feature>
<accession>A0AAN6RCP3</accession>
<reference evidence="10 11" key="1">
    <citation type="submission" date="2021-02" db="EMBL/GenBank/DDBJ databases">
        <title>Genome assembly of Pseudopithomyces chartarum.</title>
        <authorList>
            <person name="Jauregui R."/>
            <person name="Singh J."/>
            <person name="Voisey C."/>
        </authorList>
    </citation>
    <scope>NUCLEOTIDE SEQUENCE [LARGE SCALE GENOMIC DNA]</scope>
    <source>
        <strain evidence="10 11">AGR01</strain>
    </source>
</reference>
<evidence type="ECO:0000256" key="5">
    <source>
        <dbReference type="ARBA" id="ARBA00022801"/>
    </source>
</evidence>
<dbReference type="PANTHER" id="PTHR42104">
    <property type="entry name" value="EXTRACELLULAR GUANYL-SPECIFIC RIBONUCLEASE RNTA (AFU_ORTHOLOGUE AFUA_4G03230)"/>
    <property type="match status" value="1"/>
</dbReference>
<dbReference type="EC" id="4.6.1.24" evidence="2"/>
<comment type="similarity">
    <text evidence="1">Belongs to the ribonuclease N1/T1 family.</text>
</comment>
<dbReference type="Gene3D" id="3.10.450.30">
    <property type="entry name" value="Microbial ribonucleases"/>
    <property type="match status" value="1"/>
</dbReference>
<comment type="catalytic activity">
    <reaction evidence="8">
        <text>[RNA] containing guanosine + H2O = an [RNA fragment]-3'-guanosine-3'-phosphate + a 5'-hydroxy-ribonucleotide-3'-[RNA fragment].</text>
        <dbReference type="EC" id="4.6.1.24"/>
    </reaction>
</comment>